<sequence length="849" mass="91635">MDRRNFLRSAALTAGAAGAFTVLPESLRRAMAMAAPTGGLEVIEHVVILMQENRSFDHYYGSLRGVRGFNDPAAITLPTGRPVFQQTDGNGYVLPYPVNDQFMSGTAHDWTSGHDAWNGGRYDQWVAKKGKRTMTTHLRSALPFYYALADAFTICDAYHCSENGPTNPNRLFLWTGMLGYEPDGSRAIGNAAWQNPTHPGYSWTAYAERLQAAGKTWRVYQEWDNYGDNSLDYMATFLNIGRKAVSKTNDGTGKPYANVEYFHYALEKATPAGQTTLLDQLAAGLATLTSAERDLYDRGLARVRPDQLVAAFGDDVANNRLPAVSWIVAPEKKTEHPDWGPNNGADLTKQLLDRLASNPAVWNKTVVLITYDENDGFFDHVPPPVPPLSANDGLSTVPITDEVVGSQPIGLGARVPMIVVSPWSRGGNVCSQTFDHTSVLQFLEKWTGIAEPNISPWRRAVCGDLTSAFDLTTANVTYPTLPTPVPTGGPMSTNPQPPANQALPAQESGPRTARALPYTLTVSGRVAADGFTLDFTSAGTAGAHFYVYANAFRTDGPWRYTVEAGKTLSDTWVVGSPTGSYDLTAVGPNGFVRRFAGNRVTATASGNANPEVTLRYAPTENRVYLKMVNTGTKACVVTVRGNNRSGGPWPYTLAAGATVEDYFSTGPTNGWYDLTATADTTDGFLRRFAGHMENGAASISDPVMASGKLPCTVRSFDSQETVGESGAATNAVDGNPATMWHTKWYGGNAPLPHELQLDLGSNRTVTGLTYLPRQDGGVNGRIGQYEVYLSTDGTTWGTAAVTGTFADDATAKTVRCWPTTARYVRLRALTEAGGRGPWTSAAEVTPLGW</sequence>
<organism evidence="10 11">
    <name type="scientific">Longispora fulva</name>
    <dbReference type="NCBI Taxonomy" id="619741"/>
    <lineage>
        <taxon>Bacteria</taxon>
        <taxon>Bacillati</taxon>
        <taxon>Actinomycetota</taxon>
        <taxon>Actinomycetes</taxon>
        <taxon>Micromonosporales</taxon>
        <taxon>Micromonosporaceae</taxon>
        <taxon>Longispora</taxon>
    </lineage>
</organism>
<dbReference type="EC" id="3.1.4.3" evidence="3"/>
<evidence type="ECO:0000256" key="7">
    <source>
        <dbReference type="ARBA" id="ARBA00048421"/>
    </source>
</evidence>
<dbReference type="InterPro" id="IPR007312">
    <property type="entry name" value="Phosphoesterase"/>
</dbReference>
<dbReference type="InterPro" id="IPR017767">
    <property type="entry name" value="PC-PLC"/>
</dbReference>
<dbReference type="InterPro" id="IPR017850">
    <property type="entry name" value="Alkaline_phosphatase_core_sf"/>
</dbReference>
<dbReference type="PANTHER" id="PTHR31956">
    <property type="entry name" value="NON-SPECIFIC PHOSPHOLIPASE C4-RELATED"/>
    <property type="match status" value="1"/>
</dbReference>
<dbReference type="PROSITE" id="PS50022">
    <property type="entry name" value="FA58C_3"/>
    <property type="match status" value="1"/>
</dbReference>
<dbReference type="GO" id="GO:0034480">
    <property type="term" value="F:phosphatidylcholine phospholipase C activity"/>
    <property type="evidence" value="ECO:0007669"/>
    <property type="project" value="UniProtKB-EC"/>
</dbReference>
<evidence type="ECO:0000256" key="2">
    <source>
        <dbReference type="ARBA" id="ARBA00009717"/>
    </source>
</evidence>
<dbReference type="InterPro" id="IPR008475">
    <property type="entry name" value="PLipase_C_C"/>
</dbReference>
<dbReference type="InterPro" id="IPR008979">
    <property type="entry name" value="Galactose-bd-like_sf"/>
</dbReference>
<evidence type="ECO:0000256" key="5">
    <source>
        <dbReference type="ARBA" id="ARBA00022801"/>
    </source>
</evidence>
<dbReference type="InterPro" id="IPR000421">
    <property type="entry name" value="FA58C"/>
</dbReference>
<gene>
    <name evidence="10" type="ORF">IW245_001015</name>
</gene>
<dbReference type="Proteomes" id="UP000622552">
    <property type="component" value="Unassembled WGS sequence"/>
</dbReference>
<proteinExistence type="inferred from homology"/>
<dbReference type="SUPFAM" id="SSF49785">
    <property type="entry name" value="Galactose-binding domain-like"/>
    <property type="match status" value="1"/>
</dbReference>
<protein>
    <recommendedName>
        <fullName evidence="3">phospholipase C</fullName>
        <ecNumber evidence="3">3.1.4.3</ecNumber>
    </recommendedName>
</protein>
<dbReference type="Pfam" id="PF04185">
    <property type="entry name" value="Phosphoesterase"/>
    <property type="match status" value="1"/>
</dbReference>
<feature type="region of interest" description="Disordered" evidence="8">
    <location>
        <begin position="484"/>
        <end position="508"/>
    </location>
</feature>
<comment type="catalytic activity">
    <reaction evidence="7">
        <text>a 1,2-diacyl-sn-glycero-3-phosphocholine + H2O = phosphocholine + a 1,2-diacyl-sn-glycerol + H(+)</text>
        <dbReference type="Rhea" id="RHEA:10604"/>
        <dbReference type="ChEBI" id="CHEBI:15377"/>
        <dbReference type="ChEBI" id="CHEBI:15378"/>
        <dbReference type="ChEBI" id="CHEBI:17815"/>
        <dbReference type="ChEBI" id="CHEBI:57643"/>
        <dbReference type="ChEBI" id="CHEBI:295975"/>
        <dbReference type="EC" id="3.1.4.3"/>
    </reaction>
    <physiologicalReaction direction="left-to-right" evidence="7">
        <dbReference type="Rhea" id="RHEA:10605"/>
    </physiologicalReaction>
</comment>
<comment type="subcellular location">
    <subcellularLocation>
        <location evidence="1">Secreted</location>
        <location evidence="1">Cell wall</location>
    </subcellularLocation>
</comment>
<dbReference type="CDD" id="cd16014">
    <property type="entry name" value="PLC"/>
    <property type="match status" value="1"/>
</dbReference>
<dbReference type="EMBL" id="JADOUF010000001">
    <property type="protein sequence ID" value="MBG6134821.1"/>
    <property type="molecule type" value="Genomic_DNA"/>
</dbReference>
<dbReference type="InterPro" id="IPR006311">
    <property type="entry name" value="TAT_signal"/>
</dbReference>
<name>A0A8J7GQ24_9ACTN</name>
<dbReference type="AlphaFoldDB" id="A0A8J7GQ24"/>
<dbReference type="Gene3D" id="2.60.120.260">
    <property type="entry name" value="Galactose-binding domain-like"/>
    <property type="match status" value="1"/>
</dbReference>
<dbReference type="PROSITE" id="PS51318">
    <property type="entry name" value="TAT"/>
    <property type="match status" value="1"/>
</dbReference>
<dbReference type="Pfam" id="PF05506">
    <property type="entry name" value="PLipase_C_C"/>
    <property type="match status" value="2"/>
</dbReference>
<evidence type="ECO:0000256" key="1">
    <source>
        <dbReference type="ARBA" id="ARBA00004191"/>
    </source>
</evidence>
<dbReference type="Pfam" id="PF00754">
    <property type="entry name" value="F5_F8_type_C"/>
    <property type="match status" value="1"/>
</dbReference>
<dbReference type="SMART" id="SM00231">
    <property type="entry name" value="FA58C"/>
    <property type="match status" value="1"/>
</dbReference>
<evidence type="ECO:0000256" key="6">
    <source>
        <dbReference type="ARBA" id="ARBA00023026"/>
    </source>
</evidence>
<comment type="caution">
    <text evidence="10">The sequence shown here is derived from an EMBL/GenBank/DDBJ whole genome shotgun (WGS) entry which is preliminary data.</text>
</comment>
<keyword evidence="6" id="KW-0843">Virulence</keyword>
<dbReference type="GO" id="GO:0016042">
    <property type="term" value="P:lipid catabolic process"/>
    <property type="evidence" value="ECO:0007669"/>
    <property type="project" value="InterPro"/>
</dbReference>
<keyword evidence="5 10" id="KW-0378">Hydrolase</keyword>
<keyword evidence="4" id="KW-0964">Secreted</keyword>
<evidence type="ECO:0000313" key="10">
    <source>
        <dbReference type="EMBL" id="MBG6134821.1"/>
    </source>
</evidence>
<dbReference type="PANTHER" id="PTHR31956:SF1">
    <property type="entry name" value="NON-SPECIFIC PHOSPHOLIPASE C1"/>
    <property type="match status" value="1"/>
</dbReference>
<evidence type="ECO:0000256" key="8">
    <source>
        <dbReference type="SAM" id="MobiDB-lite"/>
    </source>
</evidence>
<evidence type="ECO:0000259" key="9">
    <source>
        <dbReference type="PROSITE" id="PS50022"/>
    </source>
</evidence>
<evidence type="ECO:0000256" key="3">
    <source>
        <dbReference type="ARBA" id="ARBA00012018"/>
    </source>
</evidence>
<evidence type="ECO:0000313" key="11">
    <source>
        <dbReference type="Proteomes" id="UP000622552"/>
    </source>
</evidence>
<accession>A0A8J7GQ24</accession>
<feature type="domain" description="F5/8 type C" evidence="9">
    <location>
        <begin position="697"/>
        <end position="849"/>
    </location>
</feature>
<dbReference type="Gene3D" id="3.40.720.10">
    <property type="entry name" value="Alkaline Phosphatase, subunit A"/>
    <property type="match status" value="2"/>
</dbReference>
<evidence type="ECO:0000256" key="4">
    <source>
        <dbReference type="ARBA" id="ARBA00022512"/>
    </source>
</evidence>
<dbReference type="NCBIfam" id="TIGR03396">
    <property type="entry name" value="PC_PLC"/>
    <property type="match status" value="1"/>
</dbReference>
<reference evidence="10" key="1">
    <citation type="submission" date="2020-11" db="EMBL/GenBank/DDBJ databases">
        <title>Sequencing the genomes of 1000 actinobacteria strains.</title>
        <authorList>
            <person name="Klenk H.-P."/>
        </authorList>
    </citation>
    <scope>NUCLEOTIDE SEQUENCE</scope>
    <source>
        <strain evidence="10">DSM 45356</strain>
    </source>
</reference>
<comment type="similarity">
    <text evidence="2">Belongs to the bacterial phospholipase C family.</text>
</comment>
<keyword evidence="4" id="KW-0134">Cell wall</keyword>
<dbReference type="RefSeq" id="WP_197002010.1">
    <property type="nucleotide sequence ID" value="NZ_BONS01000004.1"/>
</dbReference>
<keyword evidence="11" id="KW-1185">Reference proteome</keyword>